<keyword evidence="2" id="KW-0240">DNA-directed RNA polymerase</keyword>
<dbReference type="GO" id="GO:0003677">
    <property type="term" value="F:DNA binding"/>
    <property type="evidence" value="ECO:0007669"/>
    <property type="project" value="InterPro"/>
</dbReference>
<evidence type="ECO:0000259" key="1">
    <source>
        <dbReference type="Pfam" id="PF04990"/>
    </source>
</evidence>
<dbReference type="OrthoDB" id="270392at2759"/>
<dbReference type="EMBL" id="RWJN01000226">
    <property type="protein sequence ID" value="TCD64595.1"/>
    <property type="molecule type" value="Genomic_DNA"/>
</dbReference>
<dbReference type="GO" id="GO:0000428">
    <property type="term" value="C:DNA-directed RNA polymerase complex"/>
    <property type="evidence" value="ECO:0007669"/>
    <property type="project" value="UniProtKB-KW"/>
</dbReference>
<reference evidence="2 3" key="1">
    <citation type="submission" date="2018-11" db="EMBL/GenBank/DDBJ databases">
        <title>Genome assembly of Steccherinum ochraceum LE-BIN_3174, the white-rot fungus of the Steccherinaceae family (The Residual Polyporoid clade, Polyporales, Basidiomycota).</title>
        <authorList>
            <person name="Fedorova T.V."/>
            <person name="Glazunova O.A."/>
            <person name="Landesman E.O."/>
            <person name="Moiseenko K.V."/>
            <person name="Psurtseva N.V."/>
            <person name="Savinova O.S."/>
            <person name="Shakhova N.V."/>
            <person name="Tyazhelova T.V."/>
            <person name="Vasina D.V."/>
        </authorList>
    </citation>
    <scope>NUCLEOTIDE SEQUENCE [LARGE SCALE GENOMIC DNA]</scope>
    <source>
        <strain evidence="2 3">LE-BIN_3174</strain>
    </source>
</reference>
<proteinExistence type="predicted"/>
<feature type="non-terminal residue" evidence="2">
    <location>
        <position position="1"/>
    </location>
</feature>
<dbReference type="Gene3D" id="3.30.1360.140">
    <property type="match status" value="1"/>
</dbReference>
<dbReference type="GO" id="GO:0006351">
    <property type="term" value="P:DNA-templated transcription"/>
    <property type="evidence" value="ECO:0007669"/>
    <property type="project" value="InterPro"/>
</dbReference>
<evidence type="ECO:0000313" key="3">
    <source>
        <dbReference type="Proteomes" id="UP000292702"/>
    </source>
</evidence>
<accession>A0A4R0RG21</accession>
<dbReference type="Pfam" id="PF04990">
    <property type="entry name" value="RNA_pol_Rpb1_7"/>
    <property type="match status" value="1"/>
</dbReference>
<protein>
    <submittedName>
        <fullName evidence="2">DNA-directed RNA polymerase II subunit rpb1</fullName>
    </submittedName>
</protein>
<organism evidence="2 3">
    <name type="scientific">Steccherinum ochraceum</name>
    <dbReference type="NCBI Taxonomy" id="92696"/>
    <lineage>
        <taxon>Eukaryota</taxon>
        <taxon>Fungi</taxon>
        <taxon>Dikarya</taxon>
        <taxon>Basidiomycota</taxon>
        <taxon>Agaricomycotina</taxon>
        <taxon>Agaricomycetes</taxon>
        <taxon>Polyporales</taxon>
        <taxon>Steccherinaceae</taxon>
        <taxon>Steccherinum</taxon>
    </lineage>
</organism>
<dbReference type="InterPro" id="IPR007073">
    <property type="entry name" value="RNA_pol_Rpb1_7"/>
</dbReference>
<comment type="caution">
    <text evidence="2">The sequence shown here is derived from an EMBL/GenBank/DDBJ whole genome shotgun (WGS) entry which is preliminary data.</text>
</comment>
<name>A0A4R0RG21_9APHY</name>
<gene>
    <name evidence="2" type="primary">RPB1_3</name>
    <name evidence="2" type="ORF">EIP91_003860</name>
</gene>
<dbReference type="Proteomes" id="UP000292702">
    <property type="component" value="Unassembled WGS sequence"/>
</dbReference>
<dbReference type="InterPro" id="IPR038593">
    <property type="entry name" value="RNA_pol_Rpb1_7_sf"/>
</dbReference>
<keyword evidence="3" id="KW-1185">Reference proteome</keyword>
<dbReference type="SUPFAM" id="SSF64484">
    <property type="entry name" value="beta and beta-prime subunits of DNA dependent RNA-polymerase"/>
    <property type="match status" value="1"/>
</dbReference>
<keyword evidence="2" id="KW-0804">Transcription</keyword>
<dbReference type="GO" id="GO:0003899">
    <property type="term" value="F:DNA-directed RNA polymerase activity"/>
    <property type="evidence" value="ECO:0007669"/>
    <property type="project" value="InterPro"/>
</dbReference>
<sequence length="184" mass="20951">EIINIATNIKTPSLSVFLEPEIAGNAVMAKNVQQELAYMLLRTVNAAVEIWYDPDASFTIIEEAYSVFVESFFAIPDDKVANRIPLMSPWLLRLELDRAKMMDRKLTMPYVAGRIAESFKTDLFVIWSEDNSEKLIICCRGWGQGAIEARTDKEWVLEKDGVNLKTVMCIDGVDFKEDILPQLR</sequence>
<dbReference type="STRING" id="92696.A0A4R0RG21"/>
<feature type="domain" description="RNA polymerase Rpb1" evidence="1">
    <location>
        <begin position="41"/>
        <end position="147"/>
    </location>
</feature>
<evidence type="ECO:0000313" key="2">
    <source>
        <dbReference type="EMBL" id="TCD64595.1"/>
    </source>
</evidence>
<dbReference type="AlphaFoldDB" id="A0A4R0RG21"/>